<keyword evidence="3" id="KW-1185">Reference proteome</keyword>
<dbReference type="AlphaFoldDB" id="A0A0E0JYR9"/>
<organism evidence="2">
    <name type="scientific">Oryza punctata</name>
    <name type="common">Red rice</name>
    <dbReference type="NCBI Taxonomy" id="4537"/>
    <lineage>
        <taxon>Eukaryota</taxon>
        <taxon>Viridiplantae</taxon>
        <taxon>Streptophyta</taxon>
        <taxon>Embryophyta</taxon>
        <taxon>Tracheophyta</taxon>
        <taxon>Spermatophyta</taxon>
        <taxon>Magnoliopsida</taxon>
        <taxon>Liliopsida</taxon>
        <taxon>Poales</taxon>
        <taxon>Poaceae</taxon>
        <taxon>BOP clade</taxon>
        <taxon>Oryzoideae</taxon>
        <taxon>Oryzeae</taxon>
        <taxon>Oryzinae</taxon>
        <taxon>Oryza</taxon>
    </lineage>
</organism>
<protein>
    <submittedName>
        <fullName evidence="2">Uncharacterized protein</fullName>
    </submittedName>
</protein>
<proteinExistence type="predicted"/>
<feature type="compositionally biased region" description="Basic and acidic residues" evidence="1">
    <location>
        <begin position="31"/>
        <end position="44"/>
    </location>
</feature>
<reference evidence="2" key="1">
    <citation type="submission" date="2015-04" db="UniProtKB">
        <authorList>
            <consortium name="EnsemblPlants"/>
        </authorList>
    </citation>
    <scope>IDENTIFICATION</scope>
</reference>
<dbReference type="EnsemblPlants" id="OPUNC02G11730.1">
    <property type="protein sequence ID" value="OPUNC02G11730.1"/>
    <property type="gene ID" value="OPUNC02G11730"/>
</dbReference>
<evidence type="ECO:0000313" key="2">
    <source>
        <dbReference type="EnsemblPlants" id="OPUNC02G11730.1"/>
    </source>
</evidence>
<dbReference type="Gramene" id="OPUNC02G11730.1">
    <property type="protein sequence ID" value="OPUNC02G11730.1"/>
    <property type="gene ID" value="OPUNC02G11730"/>
</dbReference>
<dbReference type="HOGENOM" id="CLU_795423_0_0_1"/>
<sequence length="349" mass="37472">MSGGSPTAGLGDSGSTGAGCADTSAPFPLSQRRDDIGLESDRSTSDGLPSIESAEGGATITVSTTSSVDPPPTSDGLPSIESAEGGAMITVSTTSSVDPPPTTSGATDPSRLAQEWCICHRALRRPQSPLSLRHFPRLSFSHWRWASGVLDLAELTMEDNDDGSIASLPPSLSGSYTDGLWACCIRWSSTWRTSTMAPLPLTLPRFGQLRFRALVALALGSTSLPFLLVHLSLSSPSAHPHHHLRLRSACRTGSSSPCNIPFDRVIIDLELHRDNDEWECLAAAGLHAPRFEAALIPEDYIDIGAIDGSDYINNTVKLNMTRRVEVLFLKIDVVRADVRIIFSEHERSS</sequence>
<evidence type="ECO:0000256" key="1">
    <source>
        <dbReference type="SAM" id="MobiDB-lite"/>
    </source>
</evidence>
<name>A0A0E0JYR9_ORYPU</name>
<dbReference type="STRING" id="4537.A0A0E0JYR9"/>
<dbReference type="Proteomes" id="UP000026962">
    <property type="component" value="Chromosome 2"/>
</dbReference>
<accession>A0A0E0JYR9</accession>
<evidence type="ECO:0000313" key="3">
    <source>
        <dbReference type="Proteomes" id="UP000026962"/>
    </source>
</evidence>
<reference evidence="2" key="2">
    <citation type="submission" date="2018-05" db="EMBL/GenBank/DDBJ databases">
        <title>OpunRS2 (Oryza punctata Reference Sequence Version 2).</title>
        <authorList>
            <person name="Zhang J."/>
            <person name="Kudrna D."/>
            <person name="Lee S."/>
            <person name="Talag J."/>
            <person name="Welchert J."/>
            <person name="Wing R.A."/>
        </authorList>
    </citation>
    <scope>NUCLEOTIDE SEQUENCE [LARGE SCALE GENOMIC DNA]</scope>
</reference>
<dbReference type="eggNOG" id="KOG4223">
    <property type="taxonomic scope" value="Eukaryota"/>
</dbReference>
<feature type="region of interest" description="Disordered" evidence="1">
    <location>
        <begin position="1"/>
        <end position="81"/>
    </location>
</feature>